<dbReference type="InterPro" id="IPR038731">
    <property type="entry name" value="RgtA/B/C-like"/>
</dbReference>
<keyword evidence="4" id="KW-0808">Transferase</keyword>
<evidence type="ECO:0000313" key="11">
    <source>
        <dbReference type="Proteomes" id="UP000228996"/>
    </source>
</evidence>
<evidence type="ECO:0000256" key="8">
    <source>
        <dbReference type="SAM" id="Phobius"/>
    </source>
</evidence>
<gene>
    <name evidence="10" type="ORF">COT44_04760</name>
</gene>
<dbReference type="PANTHER" id="PTHR33908">
    <property type="entry name" value="MANNOSYLTRANSFERASE YKCB-RELATED"/>
    <property type="match status" value="1"/>
</dbReference>
<proteinExistence type="predicted"/>
<evidence type="ECO:0000256" key="3">
    <source>
        <dbReference type="ARBA" id="ARBA00022676"/>
    </source>
</evidence>
<evidence type="ECO:0000313" key="10">
    <source>
        <dbReference type="EMBL" id="PIU03176.1"/>
    </source>
</evidence>
<keyword evidence="7 8" id="KW-0472">Membrane</keyword>
<keyword evidence="2" id="KW-1003">Cell membrane</keyword>
<feature type="transmembrane region" description="Helical" evidence="8">
    <location>
        <begin position="51"/>
        <end position="72"/>
    </location>
</feature>
<name>A0A2M6XBY6_9BACT</name>
<dbReference type="Pfam" id="PF13231">
    <property type="entry name" value="PMT_2"/>
    <property type="match status" value="1"/>
</dbReference>
<keyword evidence="5 8" id="KW-0812">Transmembrane</keyword>
<evidence type="ECO:0000256" key="7">
    <source>
        <dbReference type="ARBA" id="ARBA00023136"/>
    </source>
</evidence>
<dbReference type="AlphaFoldDB" id="A0A2M6XBY6"/>
<dbReference type="Proteomes" id="UP000228996">
    <property type="component" value="Unassembled WGS sequence"/>
</dbReference>
<evidence type="ECO:0000256" key="2">
    <source>
        <dbReference type="ARBA" id="ARBA00022475"/>
    </source>
</evidence>
<organism evidence="10 11">
    <name type="scientific">Candidatus Shapirobacteria bacterium CG08_land_8_20_14_0_20_39_18</name>
    <dbReference type="NCBI Taxonomy" id="1974883"/>
    <lineage>
        <taxon>Bacteria</taxon>
        <taxon>Candidatus Shapironibacteriota</taxon>
    </lineage>
</organism>
<dbReference type="GO" id="GO:0009103">
    <property type="term" value="P:lipopolysaccharide biosynthetic process"/>
    <property type="evidence" value="ECO:0007669"/>
    <property type="project" value="UniProtKB-ARBA"/>
</dbReference>
<keyword evidence="3" id="KW-0328">Glycosyltransferase</keyword>
<comment type="subcellular location">
    <subcellularLocation>
        <location evidence="1">Cell membrane</location>
        <topology evidence="1">Multi-pass membrane protein</topology>
    </subcellularLocation>
</comment>
<feature type="transmembrane region" description="Helical" evidence="8">
    <location>
        <begin position="111"/>
        <end position="128"/>
    </location>
</feature>
<protein>
    <recommendedName>
        <fullName evidence="9">Glycosyltransferase RgtA/B/C/D-like domain-containing protein</fullName>
    </recommendedName>
</protein>
<dbReference type="GO" id="GO:0005886">
    <property type="term" value="C:plasma membrane"/>
    <property type="evidence" value="ECO:0007669"/>
    <property type="project" value="UniProtKB-SubCell"/>
</dbReference>
<feature type="transmembrane region" description="Helical" evidence="8">
    <location>
        <begin position="140"/>
        <end position="156"/>
    </location>
</feature>
<feature type="transmembrane region" description="Helical" evidence="8">
    <location>
        <begin position="321"/>
        <end position="338"/>
    </location>
</feature>
<evidence type="ECO:0000256" key="1">
    <source>
        <dbReference type="ARBA" id="ARBA00004651"/>
    </source>
</evidence>
<dbReference type="EMBL" id="PEYO01000022">
    <property type="protein sequence ID" value="PIU03176.1"/>
    <property type="molecule type" value="Genomic_DNA"/>
</dbReference>
<feature type="domain" description="Glycosyltransferase RgtA/B/C/D-like" evidence="9">
    <location>
        <begin position="65"/>
        <end position="220"/>
    </location>
</feature>
<evidence type="ECO:0000256" key="5">
    <source>
        <dbReference type="ARBA" id="ARBA00022692"/>
    </source>
</evidence>
<comment type="caution">
    <text evidence="10">The sequence shown here is derived from an EMBL/GenBank/DDBJ whole genome shotgun (WGS) entry which is preliminary data.</text>
</comment>
<evidence type="ECO:0000256" key="6">
    <source>
        <dbReference type="ARBA" id="ARBA00022989"/>
    </source>
</evidence>
<evidence type="ECO:0000256" key="4">
    <source>
        <dbReference type="ARBA" id="ARBA00022679"/>
    </source>
</evidence>
<feature type="transmembrane region" description="Helical" evidence="8">
    <location>
        <begin position="84"/>
        <end position="105"/>
    </location>
</feature>
<feature type="transmembrane region" description="Helical" evidence="8">
    <location>
        <begin position="162"/>
        <end position="193"/>
    </location>
</feature>
<dbReference type="GO" id="GO:0016763">
    <property type="term" value="F:pentosyltransferase activity"/>
    <property type="evidence" value="ECO:0007669"/>
    <property type="project" value="TreeGrafter"/>
</dbReference>
<feature type="transmembrane region" description="Helical" evidence="8">
    <location>
        <begin position="344"/>
        <end position="366"/>
    </location>
</feature>
<keyword evidence="6 8" id="KW-1133">Transmembrane helix</keyword>
<feature type="transmembrane region" description="Helical" evidence="8">
    <location>
        <begin position="205"/>
        <end position="222"/>
    </location>
</feature>
<feature type="transmembrane region" description="Helical" evidence="8">
    <location>
        <begin position="373"/>
        <end position="392"/>
    </location>
</feature>
<evidence type="ECO:0000259" key="9">
    <source>
        <dbReference type="Pfam" id="PF13231"/>
    </source>
</evidence>
<feature type="transmembrane region" description="Helical" evidence="8">
    <location>
        <begin position="291"/>
        <end position="309"/>
    </location>
</feature>
<sequence>MKRNEILVLLLILLIAAFFRFWHLEITQFITYDQARDFLIIKRMLLDHKLTLLGPTVLIPGVFLPPFYYYLLAPFLMIFRFQPLGADFFTAILGISAVFLFYLFAREIFGKLPAALGSLLFAVCPVVISFSRHAWNPNTSDFFSLAIIFCLYRFLIKEKWLWFYIACTFFGLSLSFHFSLLVMAPVIFFVFLFGRRKNKASLKNVIIGFFSFLIFVSPLLFFEVRHHFSITSNIVNFVIGNGNGSDSIFFRLEIFMKDLFKLPWLLFNGHLIKGVESINPSSIILMDKIPIFYQSWSFLLILFIFIGLIIRIKDNTEKKGFFLILSWFLFGIGLRFLLPSKTFYFYQYNFLFPAVFLLLVNLFYLLRKKNWGLFLSLLLFFPMFVFSILNFFKMPNSLRSDAFFLSAAKIIADDFFNSKPGSYVIAANNNDPQRWDHNGLEYRYFLEAYYRLPISNWDINDYQQAKTLYLIDEGDIKEPLKLGGMEMESFAPKTIQKIWQAESGQKIYKMTR</sequence>
<accession>A0A2M6XBY6</accession>
<reference evidence="11" key="1">
    <citation type="submission" date="2017-09" db="EMBL/GenBank/DDBJ databases">
        <title>Depth-based differentiation of microbial function through sediment-hosted aquifers and enrichment of novel symbionts in the deep terrestrial subsurface.</title>
        <authorList>
            <person name="Probst A.J."/>
            <person name="Ladd B."/>
            <person name="Jarett J.K."/>
            <person name="Geller-Mcgrath D.E."/>
            <person name="Sieber C.M.K."/>
            <person name="Emerson J.B."/>
            <person name="Anantharaman K."/>
            <person name="Thomas B.C."/>
            <person name="Malmstrom R."/>
            <person name="Stieglmeier M."/>
            <person name="Klingl A."/>
            <person name="Woyke T."/>
            <person name="Ryan C.M."/>
            <person name="Banfield J.F."/>
        </authorList>
    </citation>
    <scope>NUCLEOTIDE SEQUENCE [LARGE SCALE GENOMIC DNA]</scope>
</reference>
<dbReference type="InterPro" id="IPR050297">
    <property type="entry name" value="LipidA_mod_glycosyltrf_83"/>
</dbReference>
<dbReference type="PANTHER" id="PTHR33908:SF11">
    <property type="entry name" value="MEMBRANE PROTEIN"/>
    <property type="match status" value="1"/>
</dbReference>